<reference evidence="1 2" key="1">
    <citation type="submission" date="2021-01" db="EMBL/GenBank/DDBJ databases">
        <title>Whole genome shotgun sequence of Catellatospora citrea NBRC 14495.</title>
        <authorList>
            <person name="Komaki H."/>
            <person name="Tamura T."/>
        </authorList>
    </citation>
    <scope>NUCLEOTIDE SEQUENCE [LARGE SCALE GENOMIC DNA]</scope>
    <source>
        <strain evidence="1 2">NBRC 14495</strain>
    </source>
</reference>
<proteinExistence type="predicted"/>
<dbReference type="EMBL" id="BONH01000002">
    <property type="protein sequence ID" value="GIF95939.1"/>
    <property type="molecule type" value="Genomic_DNA"/>
</dbReference>
<comment type="caution">
    <text evidence="1">The sequence shown here is derived from an EMBL/GenBank/DDBJ whole genome shotgun (WGS) entry which is preliminary data.</text>
</comment>
<protein>
    <submittedName>
        <fullName evidence="1">Uncharacterized protein</fullName>
    </submittedName>
</protein>
<organism evidence="1 2">
    <name type="scientific">Catellatospora citrea</name>
    <dbReference type="NCBI Taxonomy" id="53366"/>
    <lineage>
        <taxon>Bacteria</taxon>
        <taxon>Bacillati</taxon>
        <taxon>Actinomycetota</taxon>
        <taxon>Actinomycetes</taxon>
        <taxon>Micromonosporales</taxon>
        <taxon>Micromonosporaceae</taxon>
        <taxon>Catellatospora</taxon>
    </lineage>
</organism>
<accession>A0A8J3K880</accession>
<keyword evidence="2" id="KW-1185">Reference proteome</keyword>
<evidence type="ECO:0000313" key="2">
    <source>
        <dbReference type="Proteomes" id="UP000659904"/>
    </source>
</evidence>
<dbReference type="Proteomes" id="UP000659904">
    <property type="component" value="Unassembled WGS sequence"/>
</dbReference>
<evidence type="ECO:0000313" key="1">
    <source>
        <dbReference type="EMBL" id="GIF95939.1"/>
    </source>
</evidence>
<sequence length="181" mass="19226">MGSGAVDDADRVAGSLQAWLATVAFTDRDADQVTEALTAAVLAWGSAQGWRVYRRARSVVKLPPPYEDRHSWVDVGVARAGEPPIVVEIDQSERRRTLEKLTAEAAEGRVAVWLRWGAGPFAAPDGPVRLVTCEVTARKDASGRRLFSAPVAARPAPVHSGVDLAAADQGDLFATGESNPA</sequence>
<name>A0A8J3K880_9ACTN</name>
<gene>
    <name evidence="1" type="ORF">Cci01nite_10330</name>
</gene>
<dbReference type="AlphaFoldDB" id="A0A8J3K880"/>
<dbReference type="RefSeq" id="WP_239165243.1">
    <property type="nucleotide sequence ID" value="NZ_BONH01000002.1"/>
</dbReference>